<organism evidence="2 3">
    <name type="scientific">Pseudoalteromonas rubra</name>
    <dbReference type="NCBI Taxonomy" id="43658"/>
    <lineage>
        <taxon>Bacteria</taxon>
        <taxon>Pseudomonadati</taxon>
        <taxon>Pseudomonadota</taxon>
        <taxon>Gammaproteobacteria</taxon>
        <taxon>Alteromonadales</taxon>
        <taxon>Pseudoalteromonadaceae</taxon>
        <taxon>Pseudoalteromonas</taxon>
    </lineage>
</organism>
<dbReference type="AlphaFoldDB" id="A0A8T0C1K9"/>
<feature type="compositionally biased region" description="Polar residues" evidence="1">
    <location>
        <begin position="1"/>
        <end position="11"/>
    </location>
</feature>
<accession>A0A8T0C1K9</accession>
<gene>
    <name evidence="2" type="ORF">PRUB_b1120</name>
</gene>
<sequence length="85" mass="8758">MTNTTEQEVSNAEQQAMQAVAQADADTAAQSTGYTTSTPEQAEQVATNAVIAADQSVAQQAFTPPSAVTPEEAEREATQAVAATE</sequence>
<feature type="region of interest" description="Disordered" evidence="1">
    <location>
        <begin position="1"/>
        <end position="41"/>
    </location>
</feature>
<feature type="region of interest" description="Disordered" evidence="1">
    <location>
        <begin position="61"/>
        <end position="85"/>
    </location>
</feature>
<dbReference type="EMBL" id="AHCD03000044">
    <property type="protein sequence ID" value="KAF7781790.1"/>
    <property type="molecule type" value="Genomic_DNA"/>
</dbReference>
<reference evidence="2 3" key="1">
    <citation type="journal article" date="2012" name="J. Bacteriol.">
        <title>Genome sequence of the cycloprodigiosin-producing bacterial strain Pseudoalteromonas rubra ATCC 29570(T).</title>
        <authorList>
            <person name="Xie B.B."/>
            <person name="Shu Y.L."/>
            <person name="Qin Q.L."/>
            <person name="Rong J.C."/>
            <person name="Zhang X.Y."/>
            <person name="Chen X.L."/>
            <person name="Zhou B.C."/>
            <person name="Zhang Y.Z."/>
        </authorList>
    </citation>
    <scope>NUCLEOTIDE SEQUENCE [LARGE SCALE GENOMIC DNA]</scope>
    <source>
        <strain evidence="2 3">DSM 6842</strain>
    </source>
</reference>
<name>A0A8T0C1K9_9GAMM</name>
<dbReference type="GeneID" id="61360656"/>
<dbReference type="Proteomes" id="UP000016480">
    <property type="component" value="Unassembled WGS sequence"/>
</dbReference>
<comment type="caution">
    <text evidence="2">The sequence shown here is derived from an EMBL/GenBank/DDBJ whole genome shotgun (WGS) entry which is preliminary data.</text>
</comment>
<proteinExistence type="predicted"/>
<feature type="compositionally biased region" description="Low complexity" evidence="1">
    <location>
        <begin position="12"/>
        <end position="30"/>
    </location>
</feature>
<evidence type="ECO:0000313" key="2">
    <source>
        <dbReference type="EMBL" id="KAF7781790.1"/>
    </source>
</evidence>
<evidence type="ECO:0000256" key="1">
    <source>
        <dbReference type="SAM" id="MobiDB-lite"/>
    </source>
</evidence>
<protein>
    <submittedName>
        <fullName evidence="2">Uncharacterized protein</fullName>
    </submittedName>
</protein>
<dbReference type="RefSeq" id="WP_010380805.1">
    <property type="nucleotide sequence ID" value="NZ_AHCD03000044.1"/>
</dbReference>
<feature type="compositionally biased region" description="Polar residues" evidence="1">
    <location>
        <begin position="31"/>
        <end position="41"/>
    </location>
</feature>
<evidence type="ECO:0000313" key="3">
    <source>
        <dbReference type="Proteomes" id="UP000016480"/>
    </source>
</evidence>